<comment type="caution">
    <text evidence="1">The sequence shown here is derived from an EMBL/GenBank/DDBJ whole genome shotgun (WGS) entry which is preliminary data.</text>
</comment>
<reference evidence="1 2" key="1">
    <citation type="submission" date="2019-08" db="EMBL/GenBank/DDBJ databases">
        <title>Whole genome of Aphis craccivora.</title>
        <authorList>
            <person name="Voronova N.V."/>
            <person name="Shulinski R.S."/>
            <person name="Bandarenka Y.V."/>
            <person name="Zhorov D.G."/>
            <person name="Warner D."/>
        </authorList>
    </citation>
    <scope>NUCLEOTIDE SEQUENCE [LARGE SCALE GENOMIC DNA]</scope>
    <source>
        <strain evidence="1">180601</strain>
        <tissue evidence="1">Whole Body</tissue>
    </source>
</reference>
<protein>
    <submittedName>
        <fullName evidence="1">Lipase member H-like</fullName>
    </submittedName>
</protein>
<keyword evidence="2" id="KW-1185">Reference proteome</keyword>
<dbReference type="OrthoDB" id="8031393at2759"/>
<proteinExistence type="predicted"/>
<name>A0A6G0Y2J5_APHCR</name>
<dbReference type="Proteomes" id="UP000478052">
    <property type="component" value="Unassembled WGS sequence"/>
</dbReference>
<dbReference type="Gene3D" id="3.60.10.10">
    <property type="entry name" value="Endonuclease/exonuclease/phosphatase"/>
    <property type="match status" value="1"/>
</dbReference>
<sequence length="61" mass="7154">MSANIIQWSINGFYSKLEELQLIIKDHTPTIICLQETNFNTKSNPALLHFNIFKKKQKCMQ</sequence>
<accession>A0A6G0Y2J5</accession>
<dbReference type="InterPro" id="IPR036691">
    <property type="entry name" value="Endo/exonu/phosph_ase_sf"/>
</dbReference>
<organism evidence="1 2">
    <name type="scientific">Aphis craccivora</name>
    <name type="common">Cowpea aphid</name>
    <dbReference type="NCBI Taxonomy" id="307492"/>
    <lineage>
        <taxon>Eukaryota</taxon>
        <taxon>Metazoa</taxon>
        <taxon>Ecdysozoa</taxon>
        <taxon>Arthropoda</taxon>
        <taxon>Hexapoda</taxon>
        <taxon>Insecta</taxon>
        <taxon>Pterygota</taxon>
        <taxon>Neoptera</taxon>
        <taxon>Paraneoptera</taxon>
        <taxon>Hemiptera</taxon>
        <taxon>Sternorrhyncha</taxon>
        <taxon>Aphidomorpha</taxon>
        <taxon>Aphidoidea</taxon>
        <taxon>Aphididae</taxon>
        <taxon>Aphidini</taxon>
        <taxon>Aphis</taxon>
        <taxon>Aphis</taxon>
    </lineage>
</organism>
<gene>
    <name evidence="1" type="ORF">FWK35_00028125</name>
</gene>
<evidence type="ECO:0000313" key="2">
    <source>
        <dbReference type="Proteomes" id="UP000478052"/>
    </source>
</evidence>
<dbReference type="EMBL" id="VUJU01006675">
    <property type="protein sequence ID" value="KAF0747903.1"/>
    <property type="molecule type" value="Genomic_DNA"/>
</dbReference>
<dbReference type="SUPFAM" id="SSF56219">
    <property type="entry name" value="DNase I-like"/>
    <property type="match status" value="1"/>
</dbReference>
<dbReference type="AlphaFoldDB" id="A0A6G0Y2J5"/>
<evidence type="ECO:0000313" key="1">
    <source>
        <dbReference type="EMBL" id="KAF0747903.1"/>
    </source>
</evidence>